<keyword evidence="12" id="KW-1185">Reference proteome</keyword>
<evidence type="ECO:0000256" key="4">
    <source>
        <dbReference type="ARBA" id="ARBA00022679"/>
    </source>
</evidence>
<dbReference type="RefSeq" id="WP_006459328.1">
    <property type="nucleotide sequence ID" value="NZ_CP007030.1"/>
</dbReference>
<dbReference type="NCBIfam" id="TIGR00182">
    <property type="entry name" value="plsX"/>
    <property type="match status" value="1"/>
</dbReference>
<comment type="catalytic activity">
    <reaction evidence="1 10">
        <text>a fatty acyl-[ACP] + phosphate = an acyl phosphate + holo-[ACP]</text>
        <dbReference type="Rhea" id="RHEA:42292"/>
        <dbReference type="Rhea" id="RHEA-COMP:9685"/>
        <dbReference type="Rhea" id="RHEA-COMP:14125"/>
        <dbReference type="ChEBI" id="CHEBI:43474"/>
        <dbReference type="ChEBI" id="CHEBI:59918"/>
        <dbReference type="ChEBI" id="CHEBI:64479"/>
        <dbReference type="ChEBI" id="CHEBI:138651"/>
        <dbReference type="EC" id="2.3.1.274"/>
    </reaction>
</comment>
<dbReference type="GO" id="GO:0043811">
    <property type="term" value="F:phosphate:acyl-[acyl carrier protein] acyltransferase activity"/>
    <property type="evidence" value="ECO:0007669"/>
    <property type="project" value="UniProtKB-UniRule"/>
</dbReference>
<dbReference type="FunCoup" id="W0DR18">
    <property type="interactions" value="295"/>
</dbReference>
<evidence type="ECO:0000256" key="10">
    <source>
        <dbReference type="HAMAP-Rule" id="MF_00019"/>
    </source>
</evidence>
<dbReference type="STRING" id="717772.THIAE_03155"/>
<dbReference type="InterPro" id="IPR003664">
    <property type="entry name" value="FA_synthesis"/>
</dbReference>
<comment type="function">
    <text evidence="10">Catalyzes the reversible formation of acyl-phosphate (acyl-PO(4)) from acyl-[acyl-carrier-protein] (acyl-ACP). This enzyme utilizes acyl-ACP as fatty acyl donor, but not acyl-CoA.</text>
</comment>
<proteinExistence type="inferred from homology"/>
<keyword evidence="7 10" id="KW-1208">Phospholipid metabolism</keyword>
<keyword evidence="6 10" id="KW-0594">Phospholipid biosynthesis</keyword>
<dbReference type="GO" id="GO:0006633">
    <property type="term" value="P:fatty acid biosynthetic process"/>
    <property type="evidence" value="ECO:0007669"/>
    <property type="project" value="UniProtKB-UniRule"/>
</dbReference>
<evidence type="ECO:0000256" key="8">
    <source>
        <dbReference type="ARBA" id="ARBA00024069"/>
    </source>
</evidence>
<dbReference type="OrthoDB" id="9806408at2"/>
<evidence type="ECO:0000256" key="1">
    <source>
        <dbReference type="ARBA" id="ARBA00001232"/>
    </source>
</evidence>
<dbReference type="HOGENOM" id="CLU_039379_1_0_6"/>
<evidence type="ECO:0000313" key="11">
    <source>
        <dbReference type="EMBL" id="AHF00907.1"/>
    </source>
</evidence>
<dbReference type="Gene3D" id="3.40.718.10">
    <property type="entry name" value="Isopropylmalate Dehydrogenase"/>
    <property type="match status" value="1"/>
</dbReference>
<evidence type="ECO:0000256" key="3">
    <source>
        <dbReference type="ARBA" id="ARBA00022516"/>
    </source>
</evidence>
<dbReference type="EMBL" id="CP007030">
    <property type="protein sequence ID" value="AHF00907.1"/>
    <property type="molecule type" value="Genomic_DNA"/>
</dbReference>
<protein>
    <recommendedName>
        <fullName evidence="8 10">Phosphate acyltransferase</fullName>
        <ecNumber evidence="8 10">2.3.1.274</ecNumber>
    </recommendedName>
    <alternativeName>
        <fullName evidence="10">Acyl-ACP phosphotransacylase</fullName>
    </alternativeName>
    <alternativeName>
        <fullName evidence="10">Acyl-[acyl-carrier-protein]--phosphate acyltransferase</fullName>
    </alternativeName>
    <alternativeName>
        <fullName evidence="10">Phosphate-acyl-ACP acyltransferase</fullName>
    </alternativeName>
</protein>
<evidence type="ECO:0000256" key="2">
    <source>
        <dbReference type="ARBA" id="ARBA00022490"/>
    </source>
</evidence>
<evidence type="ECO:0000313" key="12">
    <source>
        <dbReference type="Proteomes" id="UP000005380"/>
    </source>
</evidence>
<dbReference type="InterPro" id="IPR012281">
    <property type="entry name" value="Phospholipid_synth_PlsX-like"/>
</dbReference>
<dbReference type="KEGG" id="tao:THIAE_03155"/>
<evidence type="ECO:0000256" key="6">
    <source>
        <dbReference type="ARBA" id="ARBA00023209"/>
    </source>
</evidence>
<comment type="subunit">
    <text evidence="9 10">Homodimer. Probably interacts with PlsY.</text>
</comment>
<name>W0DR18_9GAMM</name>
<dbReference type="HAMAP" id="MF_00019">
    <property type="entry name" value="PlsX"/>
    <property type="match status" value="1"/>
</dbReference>
<dbReference type="PIRSF" id="PIRSF002465">
    <property type="entry name" value="Phsphlp_syn_PlsX"/>
    <property type="match status" value="1"/>
</dbReference>
<accession>W0DR18</accession>
<evidence type="ECO:0000256" key="7">
    <source>
        <dbReference type="ARBA" id="ARBA00023264"/>
    </source>
</evidence>
<organism evidence="11 12">
    <name type="scientific">Thiomicrospira aerophila AL3</name>
    <dbReference type="NCBI Taxonomy" id="717772"/>
    <lineage>
        <taxon>Bacteria</taxon>
        <taxon>Pseudomonadati</taxon>
        <taxon>Pseudomonadota</taxon>
        <taxon>Gammaproteobacteria</taxon>
        <taxon>Thiotrichales</taxon>
        <taxon>Piscirickettsiaceae</taxon>
        <taxon>Thiomicrospira</taxon>
    </lineage>
</organism>
<comment type="pathway">
    <text evidence="10">Lipid metabolism; phospholipid metabolism.</text>
</comment>
<keyword evidence="3 10" id="KW-0444">Lipid biosynthesis</keyword>
<keyword evidence="5 10" id="KW-0443">Lipid metabolism</keyword>
<gene>
    <name evidence="10" type="primary">plsX</name>
    <name evidence="11" type="ORF">THIAE_03155</name>
</gene>
<comment type="similarity">
    <text evidence="10">Belongs to the PlsX family.</text>
</comment>
<dbReference type="AlphaFoldDB" id="W0DR18"/>
<dbReference type="Proteomes" id="UP000005380">
    <property type="component" value="Chromosome"/>
</dbReference>
<dbReference type="Pfam" id="PF02504">
    <property type="entry name" value="FA_synthesis"/>
    <property type="match status" value="1"/>
</dbReference>
<dbReference type="GO" id="GO:0005737">
    <property type="term" value="C:cytoplasm"/>
    <property type="evidence" value="ECO:0007669"/>
    <property type="project" value="UniProtKB-SubCell"/>
</dbReference>
<comment type="subcellular location">
    <subcellularLocation>
        <location evidence="10">Cytoplasm</location>
    </subcellularLocation>
    <text evidence="10">Associated with the membrane possibly through PlsY.</text>
</comment>
<evidence type="ECO:0000256" key="5">
    <source>
        <dbReference type="ARBA" id="ARBA00023098"/>
    </source>
</evidence>
<dbReference type="PANTHER" id="PTHR30100:SF1">
    <property type="entry name" value="PHOSPHATE ACYLTRANSFERASE"/>
    <property type="match status" value="1"/>
</dbReference>
<dbReference type="UniPathway" id="UPA00085"/>
<dbReference type="EC" id="2.3.1.274" evidence="8 10"/>
<dbReference type="eggNOG" id="COG0416">
    <property type="taxonomic scope" value="Bacteria"/>
</dbReference>
<dbReference type="PANTHER" id="PTHR30100">
    <property type="entry name" value="FATTY ACID/PHOSPHOLIPID SYNTHESIS PROTEIN PLSX"/>
    <property type="match status" value="1"/>
</dbReference>
<keyword evidence="2 10" id="KW-0963">Cytoplasm</keyword>
<evidence type="ECO:0000256" key="9">
    <source>
        <dbReference type="ARBA" id="ARBA00046608"/>
    </source>
</evidence>
<keyword evidence="4 10" id="KW-0808">Transferase</keyword>
<dbReference type="SUPFAM" id="SSF53659">
    <property type="entry name" value="Isocitrate/Isopropylmalate dehydrogenase-like"/>
    <property type="match status" value="1"/>
</dbReference>
<keyword evidence="11" id="KW-0012">Acyltransferase</keyword>
<dbReference type="InParanoid" id="W0DR18"/>
<dbReference type="GO" id="GO:0008654">
    <property type="term" value="P:phospholipid biosynthetic process"/>
    <property type="evidence" value="ECO:0007669"/>
    <property type="project" value="UniProtKB-KW"/>
</dbReference>
<sequence>MNIRIAIDAMGGDKGLDVTIPASINALNTFADLHLILVGDEPQISQALSQHSKVPLQRVTIQSASQVVDMDELPSQALRNKKDSSMRVALDLVKQDQAQACVSAGNTGALMATAKFVLKTLPGIHRPAICTAMPTMKKPVYMLDLGANVGADGESLAQFAIMGSVLAKTLHPDMTPRVGLLNIGEEEMKGHDRIKLAQQLLRQTPINYVGYVEGDDIFKGNVDVIACDGFDGNIALKASEGVAKMISYYLKQAFMRNALTKVIGLMAAPVLKAFKAKVDPRNYNGASFLGLRKCVIKSHGGADSLAFENAIKVARIEVLHDVPSRIRDEVARLLDEQNHTTHKDGLDD</sequence>
<reference evidence="11 12" key="1">
    <citation type="submission" date="2013-12" db="EMBL/GenBank/DDBJ databases">
        <authorList>
            <consortium name="DOE Joint Genome Institute"/>
            <person name="Kappler U."/>
            <person name="Huntemann M."/>
            <person name="Han J."/>
            <person name="Chen A."/>
            <person name="Kyrpides N."/>
            <person name="Mavromatis K."/>
            <person name="Markowitz V."/>
            <person name="Palaniappan K."/>
            <person name="Ivanova N."/>
            <person name="Schaumberg A."/>
            <person name="Pati A."/>
            <person name="Liolios K."/>
            <person name="Nordberg H.P."/>
            <person name="Cantor M.N."/>
            <person name="Hua S.X."/>
            <person name="Woyke T."/>
        </authorList>
    </citation>
    <scope>NUCLEOTIDE SEQUENCE [LARGE SCALE GENOMIC DNA]</scope>
    <source>
        <strain evidence="12">AL2</strain>
    </source>
</reference>